<gene>
    <name evidence="9 13" type="primary">dxr</name>
    <name evidence="13" type="ORF">GCM10007420_06540</name>
</gene>
<feature type="binding site" evidence="9">
    <location>
        <position position="211"/>
    </location>
    <ligand>
        <name>1-deoxy-D-xylulose 5-phosphate</name>
        <dbReference type="ChEBI" id="CHEBI:57792"/>
    </ligand>
</feature>
<evidence type="ECO:0000256" key="4">
    <source>
        <dbReference type="ARBA" id="ARBA00022857"/>
    </source>
</evidence>
<feature type="domain" description="DXP reductoisomerase C-terminal" evidence="12">
    <location>
        <begin position="260"/>
        <end position="379"/>
    </location>
</feature>
<dbReference type="PIRSF" id="PIRSF006205">
    <property type="entry name" value="Dxp_reductismrs"/>
    <property type="match status" value="1"/>
</dbReference>
<reference evidence="14" key="1">
    <citation type="journal article" date="2019" name="Int. J. Syst. Evol. Microbiol.">
        <title>The Global Catalogue of Microorganisms (GCM) 10K type strain sequencing project: providing services to taxonomists for standard genome sequencing and annotation.</title>
        <authorList>
            <consortium name="The Broad Institute Genomics Platform"/>
            <consortium name="The Broad Institute Genome Sequencing Center for Infectious Disease"/>
            <person name="Wu L."/>
            <person name="Ma J."/>
        </authorList>
    </citation>
    <scope>NUCLEOTIDE SEQUENCE [LARGE SCALE GENOMIC DNA]</scope>
    <source>
        <strain evidence="14">CGMCC 1.12766</strain>
    </source>
</reference>
<dbReference type="PANTHER" id="PTHR30525:SF0">
    <property type="entry name" value="1-DEOXY-D-XYLULOSE 5-PHOSPHATE REDUCTOISOMERASE, CHLOROPLASTIC"/>
    <property type="match status" value="1"/>
</dbReference>
<dbReference type="InterPro" id="IPR013512">
    <property type="entry name" value="DXP_reductoisomerase_N"/>
</dbReference>
<dbReference type="EC" id="1.1.1.267" evidence="9"/>
<keyword evidence="7 9" id="KW-0414">Isoprene biosynthesis</keyword>
<evidence type="ECO:0000256" key="1">
    <source>
        <dbReference type="ARBA" id="ARBA00005094"/>
    </source>
</evidence>
<dbReference type="Proteomes" id="UP000648722">
    <property type="component" value="Unassembled WGS sequence"/>
</dbReference>
<dbReference type="RefSeq" id="WP_188451121.1">
    <property type="nucleotide sequence ID" value="NZ_BMFS01000002.1"/>
</dbReference>
<evidence type="ECO:0000259" key="11">
    <source>
        <dbReference type="Pfam" id="PF08436"/>
    </source>
</evidence>
<dbReference type="Gene3D" id="3.40.50.720">
    <property type="entry name" value="NAD(P)-binding Rossmann-like Domain"/>
    <property type="match status" value="1"/>
</dbReference>
<feature type="binding site" evidence="9">
    <location>
        <position position="150"/>
    </location>
    <ligand>
        <name>1-deoxy-D-xylulose 5-phosphate</name>
        <dbReference type="ChEBI" id="CHEBI:57792"/>
    </ligand>
</feature>
<comment type="cofactor">
    <cofactor evidence="9">
        <name>Mg(2+)</name>
        <dbReference type="ChEBI" id="CHEBI:18420"/>
    </cofactor>
    <cofactor evidence="9">
        <name>Mn(2+)</name>
        <dbReference type="ChEBI" id="CHEBI:29035"/>
    </cofactor>
</comment>
<evidence type="ECO:0000259" key="10">
    <source>
        <dbReference type="Pfam" id="PF02670"/>
    </source>
</evidence>
<evidence type="ECO:0000256" key="5">
    <source>
        <dbReference type="ARBA" id="ARBA00023002"/>
    </source>
</evidence>
<feature type="binding site" evidence="9">
    <location>
        <position position="198"/>
    </location>
    <ligand>
        <name>1-deoxy-D-xylulose 5-phosphate</name>
        <dbReference type="ChEBI" id="CHEBI:57792"/>
    </ligand>
</feature>
<feature type="binding site" evidence="9">
    <location>
        <position position="149"/>
    </location>
    <ligand>
        <name>Mn(2+)</name>
        <dbReference type="ChEBI" id="CHEBI:29035"/>
    </ligand>
</feature>
<evidence type="ECO:0000313" key="13">
    <source>
        <dbReference type="EMBL" id="GGG93754.1"/>
    </source>
</evidence>
<comment type="pathway">
    <text evidence="1 9">Isoprenoid biosynthesis; isopentenyl diphosphate biosynthesis via DXP pathway; isopentenyl diphosphate from 1-deoxy-D-xylulose 5-phosphate: step 1/6.</text>
</comment>
<protein>
    <recommendedName>
        <fullName evidence="9">1-deoxy-D-xylulose 5-phosphate reductoisomerase</fullName>
        <shortName evidence="9">DXP reductoisomerase</shortName>
        <ecNumber evidence="9">1.1.1.267</ecNumber>
    </recommendedName>
    <alternativeName>
        <fullName evidence="9">1-deoxyxylulose-5-phosphate reductoisomerase</fullName>
    </alternativeName>
    <alternativeName>
        <fullName evidence="9">2-C-methyl-D-erythritol 4-phosphate synthase</fullName>
    </alternativeName>
</protein>
<dbReference type="EMBL" id="BMFS01000002">
    <property type="protein sequence ID" value="GGG93754.1"/>
    <property type="molecule type" value="Genomic_DNA"/>
</dbReference>
<evidence type="ECO:0000256" key="2">
    <source>
        <dbReference type="ARBA" id="ARBA00006825"/>
    </source>
</evidence>
<feature type="binding site" evidence="9">
    <location>
        <position position="13"/>
    </location>
    <ligand>
        <name>NADPH</name>
        <dbReference type="ChEBI" id="CHEBI:57783"/>
    </ligand>
</feature>
<feature type="binding site" evidence="9">
    <location>
        <position position="125"/>
    </location>
    <ligand>
        <name>NADPH</name>
        <dbReference type="ChEBI" id="CHEBI:57783"/>
    </ligand>
</feature>
<keyword evidence="14" id="KW-1185">Reference proteome</keyword>
<accession>A0ABQ1XHM3</accession>
<keyword evidence="3 9" id="KW-0479">Metal-binding</keyword>
<comment type="catalytic activity">
    <reaction evidence="8">
        <text>2-C-methyl-D-erythritol 4-phosphate + NADP(+) = 1-deoxy-D-xylulose 5-phosphate + NADPH + H(+)</text>
        <dbReference type="Rhea" id="RHEA:13717"/>
        <dbReference type="ChEBI" id="CHEBI:15378"/>
        <dbReference type="ChEBI" id="CHEBI:57783"/>
        <dbReference type="ChEBI" id="CHEBI:57792"/>
        <dbReference type="ChEBI" id="CHEBI:58262"/>
        <dbReference type="ChEBI" id="CHEBI:58349"/>
        <dbReference type="EC" id="1.1.1.267"/>
    </reaction>
    <physiologicalReaction direction="right-to-left" evidence="8">
        <dbReference type="Rhea" id="RHEA:13719"/>
    </physiologicalReaction>
</comment>
<comment type="caution">
    <text evidence="13">The sequence shown here is derived from an EMBL/GenBank/DDBJ whole genome shotgun (WGS) entry which is preliminary data.</text>
</comment>
<feature type="binding site" evidence="9">
    <location>
        <position position="123"/>
    </location>
    <ligand>
        <name>NADPH</name>
        <dbReference type="ChEBI" id="CHEBI:57783"/>
    </ligand>
</feature>
<feature type="binding site" evidence="9">
    <location>
        <position position="11"/>
    </location>
    <ligand>
        <name>NADPH</name>
        <dbReference type="ChEBI" id="CHEBI:57783"/>
    </ligand>
</feature>
<feature type="binding site" evidence="9">
    <location>
        <position position="151"/>
    </location>
    <ligand>
        <name>1-deoxy-D-xylulose 5-phosphate</name>
        <dbReference type="ChEBI" id="CHEBI:57792"/>
    </ligand>
</feature>
<evidence type="ECO:0000313" key="14">
    <source>
        <dbReference type="Proteomes" id="UP000648722"/>
    </source>
</evidence>
<comment type="function">
    <text evidence="9">Catalyzes the NADPH-dependent rearrangement and reduction of 1-deoxy-D-xylulose-5-phosphate (DXP) to 2-C-methyl-D-erythritol 4-phosphate (MEP).</text>
</comment>
<dbReference type="InterPro" id="IPR013644">
    <property type="entry name" value="DXP_reductoisomerase_C"/>
</dbReference>
<evidence type="ECO:0000256" key="6">
    <source>
        <dbReference type="ARBA" id="ARBA00023211"/>
    </source>
</evidence>
<dbReference type="InterPro" id="IPR003821">
    <property type="entry name" value="DXP_reductoisomerase"/>
</dbReference>
<proteinExistence type="inferred from homology"/>
<comment type="caution">
    <text evidence="9">Lacks conserved residue(s) required for the propagation of feature annotation.</text>
</comment>
<comment type="similarity">
    <text evidence="2 9">Belongs to the DXR family.</text>
</comment>
<feature type="domain" description="1-deoxy-D-xylulose 5-phosphate reductoisomerase N-terminal" evidence="10">
    <location>
        <begin position="5"/>
        <end position="131"/>
    </location>
</feature>
<evidence type="ECO:0000256" key="8">
    <source>
        <dbReference type="ARBA" id="ARBA00048543"/>
    </source>
</evidence>
<dbReference type="SUPFAM" id="SSF69055">
    <property type="entry name" value="1-deoxy-D-xylulose-5-phosphate reductoisomerase, C-terminal domain"/>
    <property type="match status" value="1"/>
</dbReference>
<evidence type="ECO:0000256" key="7">
    <source>
        <dbReference type="ARBA" id="ARBA00023229"/>
    </source>
</evidence>
<keyword evidence="9" id="KW-0460">Magnesium</keyword>
<name>A0ABQ1XHM3_9PROT</name>
<keyword evidence="5 9" id="KW-0560">Oxidoreductase</keyword>
<dbReference type="HAMAP" id="MF_00183">
    <property type="entry name" value="DXP_reductoisom"/>
    <property type="match status" value="1"/>
</dbReference>
<feature type="binding site" evidence="9">
    <location>
        <position position="220"/>
    </location>
    <ligand>
        <name>Mn(2+)</name>
        <dbReference type="ChEBI" id="CHEBI:29035"/>
    </ligand>
</feature>
<dbReference type="SUPFAM" id="SSF55347">
    <property type="entry name" value="Glyceraldehyde-3-phosphate dehydrogenase-like, C-terminal domain"/>
    <property type="match status" value="1"/>
</dbReference>
<evidence type="ECO:0000256" key="3">
    <source>
        <dbReference type="ARBA" id="ARBA00022723"/>
    </source>
</evidence>
<organism evidence="13 14">
    <name type="scientific">Glycocaulis albus</name>
    <dbReference type="NCBI Taxonomy" id="1382801"/>
    <lineage>
        <taxon>Bacteria</taxon>
        <taxon>Pseudomonadati</taxon>
        <taxon>Pseudomonadota</taxon>
        <taxon>Alphaproteobacteria</taxon>
        <taxon>Maricaulales</taxon>
        <taxon>Maricaulaceae</taxon>
        <taxon>Glycocaulis</taxon>
    </lineage>
</organism>
<keyword evidence="4 9" id="KW-0521">NADP</keyword>
<feature type="binding site" evidence="9">
    <location>
        <position position="14"/>
    </location>
    <ligand>
        <name>NADPH</name>
        <dbReference type="ChEBI" id="CHEBI:57783"/>
    </ligand>
</feature>
<dbReference type="InterPro" id="IPR026877">
    <property type="entry name" value="DXPR_C"/>
</dbReference>
<feature type="binding site" evidence="9">
    <location>
        <position position="204"/>
    </location>
    <ligand>
        <name>NADPH</name>
        <dbReference type="ChEBI" id="CHEBI:57783"/>
    </ligand>
</feature>
<dbReference type="Pfam" id="PF02670">
    <property type="entry name" value="DXP_reductoisom"/>
    <property type="match status" value="1"/>
</dbReference>
<evidence type="ECO:0000259" key="12">
    <source>
        <dbReference type="Pfam" id="PF13288"/>
    </source>
</evidence>
<dbReference type="Pfam" id="PF13288">
    <property type="entry name" value="DXPR_C"/>
    <property type="match status" value="1"/>
</dbReference>
<dbReference type="SUPFAM" id="SSF51735">
    <property type="entry name" value="NAD(P)-binding Rossmann-fold domains"/>
    <property type="match status" value="1"/>
</dbReference>
<feature type="binding site" evidence="9">
    <location>
        <position position="151"/>
    </location>
    <ligand>
        <name>Mn(2+)</name>
        <dbReference type="ChEBI" id="CHEBI:29035"/>
    </ligand>
</feature>
<dbReference type="InterPro" id="IPR036169">
    <property type="entry name" value="DXPR_C_sf"/>
</dbReference>
<feature type="binding site" evidence="9">
    <location>
        <position position="12"/>
    </location>
    <ligand>
        <name>NADPH</name>
        <dbReference type="ChEBI" id="CHEBI:57783"/>
    </ligand>
</feature>
<evidence type="ECO:0000256" key="9">
    <source>
        <dbReference type="HAMAP-Rule" id="MF_00183"/>
    </source>
</evidence>
<feature type="binding site" evidence="9">
    <location>
        <position position="216"/>
    </location>
    <ligand>
        <name>1-deoxy-D-xylulose 5-phosphate</name>
        <dbReference type="ChEBI" id="CHEBI:57792"/>
    </ligand>
</feature>
<feature type="binding site" evidence="9">
    <location>
        <position position="124"/>
    </location>
    <ligand>
        <name>1-deoxy-D-xylulose 5-phosphate</name>
        <dbReference type="ChEBI" id="CHEBI:57792"/>
    </ligand>
</feature>
<keyword evidence="6 9" id="KW-0464">Manganese</keyword>
<feature type="domain" description="1-deoxy-D-xylulose 5-phosphate reductoisomerase C-terminal" evidence="11">
    <location>
        <begin position="145"/>
        <end position="228"/>
    </location>
</feature>
<dbReference type="InterPro" id="IPR036291">
    <property type="entry name" value="NAD(P)-bd_dom_sf"/>
</dbReference>
<sequence>MTRSVSILGATGSVGLATLDLIDAADNGEYAVTALTANTRAAELAELALRFRPRFTALADPRQAHVLESALAGSGLKWGAGPSAVAEAASMDADWTMAAIVGAAGLAPTLAAVKRGRIVALANKEALVCAGALFMESAARSGAIILPVDSEHNAIFQALGGSDPAKVRRIILTASGGPFRNASRDVMARASVRDAVAHPVWSMGAKISVDSATMMNKGLEVIEACHLFGLPPEKVDVIVHPESIVHGLVEHNDGGLLAQMGTPDMRTPIAHALGWPERMETRVSRLDLPALGRLTFEAPDPDRFPALDLARAAFREGGASPVILNAANEVAVDAFLNGHVGFLDIAAIVADSLERGEGVARGILTDFETVYAADAAARELAVSLVKARAQRSASLAQGA</sequence>
<dbReference type="Gene3D" id="1.10.1740.10">
    <property type="match status" value="1"/>
</dbReference>
<feature type="binding site" evidence="9">
    <location>
        <position position="217"/>
    </location>
    <ligand>
        <name>1-deoxy-D-xylulose 5-phosphate</name>
        <dbReference type="ChEBI" id="CHEBI:57792"/>
    </ligand>
</feature>
<dbReference type="PANTHER" id="PTHR30525">
    <property type="entry name" value="1-DEOXY-D-XYLULOSE 5-PHOSPHATE REDUCTOISOMERASE"/>
    <property type="match status" value="1"/>
</dbReference>
<dbReference type="NCBIfam" id="TIGR00243">
    <property type="entry name" value="Dxr"/>
    <property type="match status" value="1"/>
</dbReference>
<feature type="binding site" evidence="9">
    <location>
        <position position="220"/>
    </location>
    <ligand>
        <name>1-deoxy-D-xylulose 5-phosphate</name>
        <dbReference type="ChEBI" id="CHEBI:57792"/>
    </ligand>
</feature>
<feature type="binding site" evidence="9">
    <location>
        <position position="175"/>
    </location>
    <ligand>
        <name>1-deoxy-D-xylulose 5-phosphate</name>
        <dbReference type="ChEBI" id="CHEBI:57792"/>
    </ligand>
</feature>
<dbReference type="Pfam" id="PF08436">
    <property type="entry name" value="DXP_redisom_C"/>
    <property type="match status" value="1"/>
</dbReference>